<organism evidence="2">
    <name type="scientific">Ditylum brightwellii</name>
    <dbReference type="NCBI Taxonomy" id="49249"/>
    <lineage>
        <taxon>Eukaryota</taxon>
        <taxon>Sar</taxon>
        <taxon>Stramenopiles</taxon>
        <taxon>Ochrophyta</taxon>
        <taxon>Bacillariophyta</taxon>
        <taxon>Mediophyceae</taxon>
        <taxon>Lithodesmiophycidae</taxon>
        <taxon>Lithodesmiales</taxon>
        <taxon>Lithodesmiaceae</taxon>
        <taxon>Ditylum</taxon>
    </lineage>
</organism>
<dbReference type="EMBL" id="HBNS01037395">
    <property type="protein sequence ID" value="CAE4634392.1"/>
    <property type="molecule type" value="Transcribed_RNA"/>
</dbReference>
<proteinExistence type="predicted"/>
<dbReference type="AlphaFoldDB" id="A0A7S4S4E9"/>
<feature type="compositionally biased region" description="Basic residues" evidence="1">
    <location>
        <begin position="186"/>
        <end position="214"/>
    </location>
</feature>
<accession>A0A7S4S4E9</accession>
<sequence>MAQEGENSSEADVDVEMLKKVVREKLTLLRQGDLWMDGLGSECYHTLLAEGNANYSSFLKVVLKSIVGKDKKMKKKMQAALQDRHTIIQEEVKLHQEENSPVKKAPAGSKTGGSDVDDSPNDVRRASLDAEQSAQTVEEEKEQPPKPQSSLATAPLADSDDNDDAGNADVVLEDDLGGDEGSSSVSHRRLKKKGKEKKKKKKKKSSKSKPRRSKHDLDDEPLEDEDDDDEIHDSVAHQQSDEEVPKKAKRKAAHQSGGYNKAKKDFERHRDDILAHIPKNVKEGFREIGFTKWGKTFLPVIQLSPFDVEPGKVRDQWMTMFENCRAKKRPMTVLIFWYGVTWENRSEAYSFVPKNKVHSYQEGVSKGYNILPPKIQKKKQSGKILSSIEEQHLSGLSQVEEELKRPKEDRIKWMTQFNEEYEDLAADFTSDGDNLIEEEIIEKELENPPKDIGSEALYLEVTTVKCLEDVILFKANEAAKKGDVINLRHSDKDVEEDLSRLSSTQKNSLS</sequence>
<feature type="compositionally biased region" description="Acidic residues" evidence="1">
    <location>
        <begin position="218"/>
        <end position="231"/>
    </location>
</feature>
<name>A0A7S4S4E9_9STRA</name>
<evidence type="ECO:0000313" key="2">
    <source>
        <dbReference type="EMBL" id="CAE4634392.1"/>
    </source>
</evidence>
<feature type="region of interest" description="Disordered" evidence="1">
    <location>
        <begin position="92"/>
        <end position="265"/>
    </location>
</feature>
<reference evidence="2" key="1">
    <citation type="submission" date="2021-01" db="EMBL/GenBank/DDBJ databases">
        <authorList>
            <person name="Corre E."/>
            <person name="Pelletier E."/>
            <person name="Niang G."/>
            <person name="Scheremetjew M."/>
            <person name="Finn R."/>
            <person name="Kale V."/>
            <person name="Holt S."/>
            <person name="Cochrane G."/>
            <person name="Meng A."/>
            <person name="Brown T."/>
            <person name="Cohen L."/>
        </authorList>
    </citation>
    <scope>NUCLEOTIDE SEQUENCE</scope>
    <source>
        <strain evidence="2">GSO104</strain>
    </source>
</reference>
<feature type="compositionally biased region" description="Basic and acidic residues" evidence="1">
    <location>
        <begin position="232"/>
        <end position="246"/>
    </location>
</feature>
<feature type="compositionally biased region" description="Basic and acidic residues" evidence="1">
    <location>
        <begin position="92"/>
        <end position="101"/>
    </location>
</feature>
<evidence type="ECO:0000256" key="1">
    <source>
        <dbReference type="SAM" id="MobiDB-lite"/>
    </source>
</evidence>
<feature type="compositionally biased region" description="Acidic residues" evidence="1">
    <location>
        <begin position="158"/>
        <end position="178"/>
    </location>
</feature>
<gene>
    <name evidence="2" type="ORF">DBRI00130_LOCUS29206</name>
</gene>
<protein>
    <submittedName>
        <fullName evidence="2">Uncharacterized protein</fullName>
    </submittedName>
</protein>